<dbReference type="Proteomes" id="UP000010866">
    <property type="component" value="Plasmid pMETHO01"/>
</dbReference>
<evidence type="ECO:0000313" key="2">
    <source>
        <dbReference type="Proteomes" id="UP000010866"/>
    </source>
</evidence>
<reference evidence="2" key="1">
    <citation type="submission" date="2012-02" db="EMBL/GenBank/DDBJ databases">
        <title>Complete sequence of plasmid of Methanomethylovorans hollandica DSM 15978.</title>
        <authorList>
            <person name="Lucas S."/>
            <person name="Copeland A."/>
            <person name="Lapidus A."/>
            <person name="Glavina del Rio T."/>
            <person name="Dalin E."/>
            <person name="Tice H."/>
            <person name="Bruce D."/>
            <person name="Goodwin L."/>
            <person name="Pitluck S."/>
            <person name="Peters L."/>
            <person name="Mikhailova N."/>
            <person name="Held B."/>
            <person name="Kyrpides N."/>
            <person name="Mavromatis K."/>
            <person name="Ivanova N."/>
            <person name="Brettin T."/>
            <person name="Detter J.C."/>
            <person name="Han C."/>
            <person name="Larimer F."/>
            <person name="Land M."/>
            <person name="Hauser L."/>
            <person name="Markowitz V."/>
            <person name="Cheng J.-F."/>
            <person name="Hugenholtz P."/>
            <person name="Woyke T."/>
            <person name="Wu D."/>
            <person name="Spring S."/>
            <person name="Schroeder M."/>
            <person name="Brambilla E."/>
            <person name="Klenk H.-P."/>
            <person name="Eisen J.A."/>
        </authorList>
    </citation>
    <scope>NUCLEOTIDE SEQUENCE [LARGE SCALE GENOMIC DNA]</scope>
    <source>
        <strain evidence="2">DSM 15978 / NBRC 107637 / DMS1</strain>
        <plasmid evidence="2">Plasmid pMETHO01</plasmid>
    </source>
</reference>
<gene>
    <name evidence="1" type="ordered locus">Metho_2716</name>
</gene>
<sequence length="125" mass="14609">MAQQGKITGLIVPEGYLEKLDDLKERGLIRNRTDGLRSAIKLFYDYVIAYRSKIPDIGKICAYITGDPRITEDWNDLSENENVSIYRLNDMDFKIKKINENHVIITQHKNNQEIIINIEIREKND</sequence>
<keyword evidence="2" id="KW-1185">Reference proteome</keyword>
<keyword evidence="1" id="KW-0614">Plasmid</keyword>
<evidence type="ECO:0000313" key="1">
    <source>
        <dbReference type="EMBL" id="AGB50844.1"/>
    </source>
</evidence>
<dbReference type="HOGENOM" id="CLU_2021516_0_0_2"/>
<accession>L0L3F8</accession>
<name>L0L3F8_METHD</name>
<dbReference type="OrthoDB" id="144308at2157"/>
<protein>
    <submittedName>
        <fullName evidence="1">Uncharacterized protein</fullName>
    </submittedName>
</protein>
<organism evidence="1 2">
    <name type="scientific">Methanomethylovorans hollandica (strain DSM 15978 / NBRC 107637 / DMS1)</name>
    <dbReference type="NCBI Taxonomy" id="867904"/>
    <lineage>
        <taxon>Archaea</taxon>
        <taxon>Methanobacteriati</taxon>
        <taxon>Methanobacteriota</taxon>
        <taxon>Stenosarchaea group</taxon>
        <taxon>Methanomicrobia</taxon>
        <taxon>Methanosarcinales</taxon>
        <taxon>Methanosarcinaceae</taxon>
        <taxon>Methanomethylovorans</taxon>
    </lineage>
</organism>
<geneLocation type="plasmid" evidence="1 2">
    <name>pMETHO01</name>
</geneLocation>
<dbReference type="RefSeq" id="WP_015313976.1">
    <property type="nucleotide sequence ID" value="NC_019972.1"/>
</dbReference>
<dbReference type="EMBL" id="CP003363">
    <property type="protein sequence ID" value="AGB50844.1"/>
    <property type="molecule type" value="Genomic_DNA"/>
</dbReference>
<proteinExistence type="predicted"/>
<dbReference type="GeneID" id="14401678"/>
<dbReference type="KEGG" id="mhz:Metho_2716"/>
<dbReference type="AlphaFoldDB" id="L0L3F8"/>